<evidence type="ECO:0000313" key="2">
    <source>
        <dbReference type="EMBL" id="MDY0394018.1"/>
    </source>
</evidence>
<feature type="transmembrane region" description="Helical" evidence="1">
    <location>
        <begin position="162"/>
        <end position="186"/>
    </location>
</feature>
<evidence type="ECO:0000313" key="3">
    <source>
        <dbReference type="Proteomes" id="UP001281447"/>
    </source>
</evidence>
<feature type="transmembrane region" description="Helical" evidence="1">
    <location>
        <begin position="103"/>
        <end position="123"/>
    </location>
</feature>
<gene>
    <name evidence="2" type="ORF">RWE15_05445</name>
</gene>
<feature type="transmembrane region" description="Helical" evidence="1">
    <location>
        <begin position="135"/>
        <end position="156"/>
    </location>
</feature>
<keyword evidence="3" id="KW-1185">Reference proteome</keyword>
<sequence>MKKFQTFTFTLNPKSTIWLFALVIDLLGFIPMMIDPFMKRAFWVMLPFIVIIHVWAIVLSWRDAGSTQTNKKLFSSFCGFVGMLLFLAAAWKQARYGLHMNGTVLLATAVIGYIAFIIAMISYRPKRAGDKAGKIDFFWLFIFVTPVLVYDIYHLSWKHTAYWQHLIVFGLFLLGLLSIYMMFTFFRQYLQLRKTT</sequence>
<dbReference type="EMBL" id="JAWDIP010000003">
    <property type="protein sequence ID" value="MDY0394018.1"/>
    <property type="molecule type" value="Genomic_DNA"/>
</dbReference>
<protein>
    <submittedName>
        <fullName evidence="2">Uncharacterized protein</fullName>
    </submittedName>
</protein>
<proteinExistence type="predicted"/>
<feature type="transmembrane region" description="Helical" evidence="1">
    <location>
        <begin position="16"/>
        <end position="34"/>
    </location>
</feature>
<feature type="transmembrane region" description="Helical" evidence="1">
    <location>
        <begin position="73"/>
        <end position="91"/>
    </location>
</feature>
<accession>A0ABU5C5B0</accession>
<organism evidence="2 3">
    <name type="scientific">Tigheibacillus halophilus</name>
    <dbReference type="NCBI Taxonomy" id="361280"/>
    <lineage>
        <taxon>Bacteria</taxon>
        <taxon>Bacillati</taxon>
        <taxon>Bacillota</taxon>
        <taxon>Bacilli</taxon>
        <taxon>Bacillales</taxon>
        <taxon>Bacillaceae</taxon>
        <taxon>Tigheibacillus</taxon>
    </lineage>
</organism>
<evidence type="ECO:0000256" key="1">
    <source>
        <dbReference type="SAM" id="Phobius"/>
    </source>
</evidence>
<keyword evidence="1" id="KW-0472">Membrane</keyword>
<feature type="transmembrane region" description="Helical" evidence="1">
    <location>
        <begin position="40"/>
        <end position="61"/>
    </location>
</feature>
<comment type="caution">
    <text evidence="2">The sequence shown here is derived from an EMBL/GenBank/DDBJ whole genome shotgun (WGS) entry which is preliminary data.</text>
</comment>
<name>A0ABU5C5B0_9BACI</name>
<reference evidence="2 3" key="1">
    <citation type="submission" date="2023-10" db="EMBL/GenBank/DDBJ databases">
        <title>Virgibacillus halophilus 5B73C genome.</title>
        <authorList>
            <person name="Miliotis G."/>
            <person name="Sengupta P."/>
            <person name="Hameed A."/>
            <person name="Chuvochina M."/>
            <person name="Mcdonagh F."/>
            <person name="Simpson A.C."/>
            <person name="Singh N.K."/>
            <person name="Rekha P.D."/>
            <person name="Raman K."/>
            <person name="Hugenholtz P."/>
            <person name="Venkateswaran K."/>
        </authorList>
    </citation>
    <scope>NUCLEOTIDE SEQUENCE [LARGE SCALE GENOMIC DNA]</scope>
    <source>
        <strain evidence="2 3">5B73C</strain>
    </source>
</reference>
<dbReference type="RefSeq" id="WP_390355400.1">
    <property type="nucleotide sequence ID" value="NZ_JBHUIZ010000006.1"/>
</dbReference>
<dbReference type="Proteomes" id="UP001281447">
    <property type="component" value="Unassembled WGS sequence"/>
</dbReference>
<keyword evidence="1" id="KW-1133">Transmembrane helix</keyword>
<keyword evidence="1" id="KW-0812">Transmembrane</keyword>